<feature type="chain" id="PRO_5042669604" description="Purple acid phosphatase" evidence="3">
    <location>
        <begin position="23"/>
        <end position="597"/>
    </location>
</feature>
<evidence type="ECO:0000256" key="3">
    <source>
        <dbReference type="RuleBase" id="RU361203"/>
    </source>
</evidence>
<protein>
    <recommendedName>
        <fullName evidence="3">Purple acid phosphatase</fullName>
        <ecNumber evidence="3">3.1.3.2</ecNumber>
    </recommendedName>
</protein>
<feature type="signal peptide" evidence="3">
    <location>
        <begin position="1"/>
        <end position="22"/>
    </location>
</feature>
<feature type="transmembrane region" description="Helical" evidence="5">
    <location>
        <begin position="514"/>
        <end position="536"/>
    </location>
</feature>
<sequence>MKMFATVFVTICVGLSAHGVQATVEDDEVNCQPQHVHLAYGAAADQLSVVWATNGTCSTEVSYSTSPWSHGTTVSGSSHVYTDHNLRGLHNLHKAMLTGLKESTTYFYRPTSNNIGRGPFYFKTPPFSGDWSPELLVIGDLGPHDDLLPVLSEVALTGQYHAALQLGGLTSHFADANGTRGDNLMNALEHIGAFMPFMTSPGHNETADGQHPAYRNRFAMPGSLWPIPKDKLWYSFNLGPVHYISYCTDIFFHGDQTIQNAQYKWLVRDLSEANTAREKQPWIVAFGHHPMYCTGVTGDEDCAKNKSLVRTGLEETLYYYGVDLILQSHSQSYERFNPLFKGVVLSSNYSDPRAPVQITIGAASDTVQAATTAATPTTDSDDGNTTSTTSNATVVSEIEERTAFRMVNGTRPTYGRLHVVNATHAHWELLAGSAEGLRKAGEVLDSFWLVQEQHGKFQLSDLPDDVEQKIDENLVRNHADGSGVAGGGKPGVLNVHDPERDTKNMLAADDSRRLIIGASFGAFVVLLVIIVVAIKLRRRGQRRVARRWDSMDYKYGKTKLYAPTNDEEDEDDDFKEDNDFEVDIPDGSQTTKLINGK</sequence>
<dbReference type="CDD" id="cd00839">
    <property type="entry name" value="MPP_PAPs"/>
    <property type="match status" value="1"/>
</dbReference>
<keyword evidence="9" id="KW-1185">Reference proteome</keyword>
<accession>A0AAN9BZ65</accession>
<feature type="region of interest" description="Disordered" evidence="4">
    <location>
        <begin position="371"/>
        <end position="390"/>
    </location>
</feature>
<comment type="similarity">
    <text evidence="3">Belongs to the metallophosphoesterase superfamily. Purple acid phosphatase family.</text>
</comment>
<keyword evidence="1 3" id="KW-0732">Signal</keyword>
<comment type="catalytic activity">
    <reaction evidence="3">
        <text>a phosphate monoester + H2O = an alcohol + phosphate</text>
        <dbReference type="Rhea" id="RHEA:15017"/>
        <dbReference type="ChEBI" id="CHEBI:15377"/>
        <dbReference type="ChEBI" id="CHEBI:30879"/>
        <dbReference type="ChEBI" id="CHEBI:43474"/>
        <dbReference type="ChEBI" id="CHEBI:67140"/>
        <dbReference type="EC" id="3.1.3.2"/>
    </reaction>
</comment>
<dbReference type="InterPro" id="IPR041792">
    <property type="entry name" value="MPP_PAP"/>
</dbReference>
<dbReference type="InterPro" id="IPR008963">
    <property type="entry name" value="Purple_acid_Pase-like_N"/>
</dbReference>
<keyword evidence="5" id="KW-1133">Transmembrane helix</keyword>
<evidence type="ECO:0000313" key="8">
    <source>
        <dbReference type="EMBL" id="KAK7115436.1"/>
    </source>
</evidence>
<dbReference type="EMBL" id="JBAMIC010000001">
    <property type="protein sequence ID" value="KAK7115436.1"/>
    <property type="molecule type" value="Genomic_DNA"/>
</dbReference>
<feature type="region of interest" description="Disordered" evidence="4">
    <location>
        <begin position="560"/>
        <end position="597"/>
    </location>
</feature>
<keyword evidence="2" id="KW-0325">Glycoprotein</keyword>
<dbReference type="PANTHER" id="PTHR45867">
    <property type="entry name" value="PURPLE ACID PHOSPHATASE"/>
    <property type="match status" value="1"/>
</dbReference>
<reference evidence="8 9" key="1">
    <citation type="submission" date="2024-02" db="EMBL/GenBank/DDBJ databases">
        <title>Chromosome-scale genome assembly of the rough periwinkle Littorina saxatilis.</title>
        <authorList>
            <person name="De Jode A."/>
            <person name="Faria R."/>
            <person name="Formenti G."/>
            <person name="Sims Y."/>
            <person name="Smith T.P."/>
            <person name="Tracey A."/>
            <person name="Wood J.M.D."/>
            <person name="Zagrodzka Z.B."/>
            <person name="Johannesson K."/>
            <person name="Butlin R.K."/>
            <person name="Leder E.H."/>
        </authorList>
    </citation>
    <scope>NUCLEOTIDE SEQUENCE [LARGE SCALE GENOMIC DNA]</scope>
    <source>
        <strain evidence="8">Snail1</strain>
        <tissue evidence="8">Muscle</tissue>
    </source>
</reference>
<dbReference type="GO" id="GO:0003993">
    <property type="term" value="F:acid phosphatase activity"/>
    <property type="evidence" value="ECO:0007669"/>
    <property type="project" value="UniProtKB-EC"/>
</dbReference>
<feature type="compositionally biased region" description="Acidic residues" evidence="4">
    <location>
        <begin position="565"/>
        <end position="584"/>
    </location>
</feature>
<dbReference type="Gene3D" id="2.60.40.380">
    <property type="entry name" value="Purple acid phosphatase-like, N-terminal"/>
    <property type="match status" value="1"/>
</dbReference>
<organism evidence="8 9">
    <name type="scientific">Littorina saxatilis</name>
    <dbReference type="NCBI Taxonomy" id="31220"/>
    <lineage>
        <taxon>Eukaryota</taxon>
        <taxon>Metazoa</taxon>
        <taxon>Spiralia</taxon>
        <taxon>Lophotrochozoa</taxon>
        <taxon>Mollusca</taxon>
        <taxon>Gastropoda</taxon>
        <taxon>Caenogastropoda</taxon>
        <taxon>Littorinimorpha</taxon>
        <taxon>Littorinoidea</taxon>
        <taxon>Littorinidae</taxon>
        <taxon>Littorina</taxon>
    </lineage>
</organism>
<gene>
    <name evidence="8" type="ORF">V1264_001297</name>
</gene>
<evidence type="ECO:0000256" key="4">
    <source>
        <dbReference type="SAM" id="MobiDB-lite"/>
    </source>
</evidence>
<dbReference type="Pfam" id="PF00149">
    <property type="entry name" value="Metallophos"/>
    <property type="match status" value="1"/>
</dbReference>
<dbReference type="InterPro" id="IPR015914">
    <property type="entry name" value="PAPs_N"/>
</dbReference>
<evidence type="ECO:0000256" key="2">
    <source>
        <dbReference type="ARBA" id="ARBA00023180"/>
    </source>
</evidence>
<dbReference type="Gene3D" id="3.60.21.10">
    <property type="match status" value="1"/>
</dbReference>
<feature type="domain" description="Calcineurin-like phosphoesterase" evidence="6">
    <location>
        <begin position="135"/>
        <end position="330"/>
    </location>
</feature>
<keyword evidence="3" id="KW-0378">Hydrolase</keyword>
<evidence type="ECO:0000256" key="5">
    <source>
        <dbReference type="SAM" id="Phobius"/>
    </source>
</evidence>
<evidence type="ECO:0000259" key="7">
    <source>
        <dbReference type="Pfam" id="PF16656"/>
    </source>
</evidence>
<dbReference type="AlphaFoldDB" id="A0AAN9BZ65"/>
<dbReference type="EC" id="3.1.3.2" evidence="3"/>
<dbReference type="SUPFAM" id="SSF56300">
    <property type="entry name" value="Metallo-dependent phosphatases"/>
    <property type="match status" value="1"/>
</dbReference>
<dbReference type="Proteomes" id="UP001374579">
    <property type="component" value="Unassembled WGS sequence"/>
</dbReference>
<dbReference type="PANTHER" id="PTHR45867:SF10">
    <property type="entry name" value="PURPLE ACID PHOSPHATASE"/>
    <property type="match status" value="1"/>
</dbReference>
<evidence type="ECO:0000313" key="9">
    <source>
        <dbReference type="Proteomes" id="UP001374579"/>
    </source>
</evidence>
<feature type="compositionally biased region" description="Polar residues" evidence="4">
    <location>
        <begin position="587"/>
        <end position="597"/>
    </location>
</feature>
<dbReference type="GO" id="GO:0046872">
    <property type="term" value="F:metal ion binding"/>
    <property type="evidence" value="ECO:0007669"/>
    <property type="project" value="InterPro"/>
</dbReference>
<dbReference type="InterPro" id="IPR004843">
    <property type="entry name" value="Calcineurin-like_PHP"/>
</dbReference>
<evidence type="ECO:0000256" key="1">
    <source>
        <dbReference type="ARBA" id="ARBA00022729"/>
    </source>
</evidence>
<dbReference type="Pfam" id="PF16656">
    <property type="entry name" value="Pur_ac_phosph_N"/>
    <property type="match status" value="1"/>
</dbReference>
<dbReference type="InterPro" id="IPR029052">
    <property type="entry name" value="Metallo-depent_PP-like"/>
</dbReference>
<feature type="domain" description="Purple acid phosphatase N-terminal" evidence="7">
    <location>
        <begin position="33"/>
        <end position="124"/>
    </location>
</feature>
<keyword evidence="5" id="KW-0472">Membrane</keyword>
<evidence type="ECO:0000259" key="6">
    <source>
        <dbReference type="Pfam" id="PF00149"/>
    </source>
</evidence>
<comment type="caution">
    <text evidence="8">The sequence shown here is derived from an EMBL/GenBank/DDBJ whole genome shotgun (WGS) entry which is preliminary data.</text>
</comment>
<keyword evidence="5" id="KW-0812">Transmembrane</keyword>
<name>A0AAN9BZ65_9CAEN</name>
<dbReference type="SUPFAM" id="SSF49363">
    <property type="entry name" value="Purple acid phosphatase, N-terminal domain"/>
    <property type="match status" value="1"/>
</dbReference>
<proteinExistence type="inferred from homology"/>